<proteinExistence type="inferred from homology"/>
<evidence type="ECO:0000256" key="6">
    <source>
        <dbReference type="ARBA" id="ARBA00023136"/>
    </source>
</evidence>
<dbReference type="GO" id="GO:0016780">
    <property type="term" value="F:phosphotransferase activity, for other substituted phosphate groups"/>
    <property type="evidence" value="ECO:0007669"/>
    <property type="project" value="TreeGrafter"/>
</dbReference>
<feature type="transmembrane region" description="Helical" evidence="7">
    <location>
        <begin position="293"/>
        <end position="316"/>
    </location>
</feature>
<reference evidence="9 10" key="1">
    <citation type="journal article" date="2013" name="J. Bacteriol.">
        <title>Roles of HynAB and Ech, the only two hydrogenases found in the model sulfate reducer Desulfovibrio gigas.</title>
        <authorList>
            <person name="Morais-Silva F.O."/>
            <person name="Santos C.I."/>
            <person name="Rodrigues R."/>
            <person name="Pereira I.A."/>
            <person name="Rodrigues-Pousada C."/>
        </authorList>
    </citation>
    <scope>NUCLEOTIDE SEQUENCE [LARGE SCALE GENOMIC DNA]</scope>
    <source>
        <strain evidence="10">ATCC 19364 / DSM 1382 / NCIMB 9332 / VKM B-1759</strain>
    </source>
</reference>
<evidence type="ECO:0000259" key="8">
    <source>
        <dbReference type="Pfam" id="PF02397"/>
    </source>
</evidence>
<dbReference type="EMBL" id="CP006585">
    <property type="protein sequence ID" value="AGW14727.1"/>
    <property type="molecule type" value="Genomic_DNA"/>
</dbReference>
<keyword evidence="3 9" id="KW-0808">Transferase</keyword>
<feature type="transmembrane region" description="Helical" evidence="7">
    <location>
        <begin position="16"/>
        <end position="36"/>
    </location>
</feature>
<evidence type="ECO:0000256" key="1">
    <source>
        <dbReference type="ARBA" id="ARBA00004141"/>
    </source>
</evidence>
<dbReference type="HOGENOM" id="CLU_024920_3_4_7"/>
<dbReference type="InterPro" id="IPR036291">
    <property type="entry name" value="NAD(P)-bd_dom_sf"/>
</dbReference>
<reference evidence="10" key="2">
    <citation type="submission" date="2013-07" db="EMBL/GenBank/DDBJ databases">
        <authorList>
            <person name="Morais-Silva F.O."/>
            <person name="Rezende A.M."/>
            <person name="Pimentel C."/>
            <person name="Resende D.M."/>
            <person name="Santos C.I."/>
            <person name="Clemente C."/>
            <person name="de Oliveira L.M."/>
            <person name="da Silva S.M."/>
            <person name="Costa D.A."/>
            <person name="Varela-Raposo A."/>
            <person name="Horacio E.C.A."/>
            <person name="Matos M."/>
            <person name="Flores O."/>
            <person name="Ruiz J.C."/>
            <person name="Rodrigues-Pousada C."/>
        </authorList>
    </citation>
    <scope>NUCLEOTIDE SEQUENCE [LARGE SCALE GENOMIC DNA]</scope>
    <source>
        <strain evidence="10">ATCC 19364 / DSM 1382 / NCIMB 9332 / VKM B-1759</strain>
    </source>
</reference>
<comment type="similarity">
    <text evidence="2">Belongs to the bacterial sugar transferase family.</text>
</comment>
<dbReference type="PATRIC" id="fig|1121448.10.peg.2967"/>
<evidence type="ECO:0000256" key="4">
    <source>
        <dbReference type="ARBA" id="ARBA00022692"/>
    </source>
</evidence>
<accession>T2GFN1</accession>
<organism evidence="9 10">
    <name type="scientific">Megalodesulfovibrio gigas (strain ATCC 19364 / DSM 1382 / NCIMB 9332 / VKM B-1759)</name>
    <name type="common">Desulfovibrio gigas</name>
    <dbReference type="NCBI Taxonomy" id="1121448"/>
    <lineage>
        <taxon>Bacteria</taxon>
        <taxon>Pseudomonadati</taxon>
        <taxon>Thermodesulfobacteriota</taxon>
        <taxon>Desulfovibrionia</taxon>
        <taxon>Desulfovibrionales</taxon>
        <taxon>Desulfovibrionaceae</taxon>
        <taxon>Megalodesulfovibrio</taxon>
    </lineage>
</organism>
<evidence type="ECO:0000256" key="2">
    <source>
        <dbReference type="ARBA" id="ARBA00006464"/>
    </source>
</evidence>
<dbReference type="SUPFAM" id="SSF51735">
    <property type="entry name" value="NAD(P)-binding Rossmann-fold domains"/>
    <property type="match status" value="1"/>
</dbReference>
<feature type="transmembrane region" description="Helical" evidence="7">
    <location>
        <begin position="56"/>
        <end position="76"/>
    </location>
</feature>
<keyword evidence="5 7" id="KW-1133">Transmembrane helix</keyword>
<dbReference type="NCBIfam" id="TIGR03025">
    <property type="entry name" value="EPS_sugtrans"/>
    <property type="match status" value="1"/>
</dbReference>
<evidence type="ECO:0000313" key="10">
    <source>
        <dbReference type="Proteomes" id="UP000016587"/>
    </source>
</evidence>
<evidence type="ECO:0000313" key="9">
    <source>
        <dbReference type="EMBL" id="AGW14727.1"/>
    </source>
</evidence>
<dbReference type="OrthoDB" id="9808602at2"/>
<name>T2GFN1_MEGG1</name>
<dbReference type="RefSeq" id="WP_021761794.1">
    <property type="nucleotide sequence ID" value="NC_022444.1"/>
</dbReference>
<keyword evidence="6 7" id="KW-0472">Membrane</keyword>
<keyword evidence="4 7" id="KW-0812">Transmembrane</keyword>
<dbReference type="KEGG" id="dgg:DGI_3005"/>
<dbReference type="PANTHER" id="PTHR30576">
    <property type="entry name" value="COLANIC BIOSYNTHESIS UDP-GLUCOSE LIPID CARRIER TRANSFERASE"/>
    <property type="match status" value="1"/>
</dbReference>
<dbReference type="eggNOG" id="COG2148">
    <property type="taxonomic scope" value="Bacteria"/>
</dbReference>
<dbReference type="PANTHER" id="PTHR30576:SF0">
    <property type="entry name" value="UNDECAPRENYL-PHOSPHATE N-ACETYLGALACTOSAMINYL 1-PHOSPHATE TRANSFERASE-RELATED"/>
    <property type="match status" value="1"/>
</dbReference>
<feature type="transmembrane region" description="Helical" evidence="7">
    <location>
        <begin position="116"/>
        <end position="136"/>
    </location>
</feature>
<dbReference type="InterPro" id="IPR017475">
    <property type="entry name" value="EPS_sugar_tfrase"/>
</dbReference>
<dbReference type="Pfam" id="PF13727">
    <property type="entry name" value="CoA_binding_3"/>
    <property type="match status" value="1"/>
</dbReference>
<dbReference type="GO" id="GO:0016020">
    <property type="term" value="C:membrane"/>
    <property type="evidence" value="ECO:0007669"/>
    <property type="project" value="UniProtKB-SubCell"/>
</dbReference>
<comment type="subcellular location">
    <subcellularLocation>
        <location evidence="1">Membrane</location>
        <topology evidence="1">Multi-pass membrane protein</topology>
    </subcellularLocation>
</comment>
<gene>
    <name evidence="9" type="ORF">DGI_3005</name>
</gene>
<dbReference type="Gene3D" id="3.40.50.720">
    <property type="entry name" value="NAD(P)-binding Rossmann-like Domain"/>
    <property type="match status" value="1"/>
</dbReference>
<dbReference type="AlphaFoldDB" id="T2GFN1"/>
<dbReference type="STRING" id="1121448.DGI_3005"/>
<dbReference type="InterPro" id="IPR003362">
    <property type="entry name" value="Bact_transf"/>
</dbReference>
<feature type="transmembrane region" description="Helical" evidence="7">
    <location>
        <begin position="92"/>
        <end position="110"/>
    </location>
</feature>
<keyword evidence="10" id="KW-1185">Reference proteome</keyword>
<dbReference type="Proteomes" id="UP000016587">
    <property type="component" value="Chromosome"/>
</dbReference>
<protein>
    <submittedName>
        <fullName evidence="9">Putative UDP-phosphate galactosephosphotransferase</fullName>
    </submittedName>
</protein>
<evidence type="ECO:0000256" key="3">
    <source>
        <dbReference type="ARBA" id="ARBA00022679"/>
    </source>
</evidence>
<evidence type="ECO:0000256" key="7">
    <source>
        <dbReference type="SAM" id="Phobius"/>
    </source>
</evidence>
<dbReference type="Pfam" id="PF02397">
    <property type="entry name" value="Bac_transf"/>
    <property type="match status" value="1"/>
</dbReference>
<evidence type="ECO:0000256" key="5">
    <source>
        <dbReference type="ARBA" id="ARBA00022989"/>
    </source>
</evidence>
<sequence length="467" mass="52410">MTDSPQRTSAYQGSHLFTGALIVFDALAVFFAIFVFRVLCTIICEPFPAHPAFAEPVLASLVTVLWILSLAVAGVYNDEKSFLDIEHSKRTLKGLCFGFATVLLVLYPFLTKATLLFFAGAFVISSVTIFYGHIALHHRLLFLKIRSGKRIIMYGAGKLGKTLFSVIGSSRHSLVPVAFLDDDPKKLGDVFHSSGLMQKTSCAVLGTIQDLEEIAVQHRAEELIVTISDIREDKLYRIAEQCKTLGLEMSFVPNLHGYSIYEIHATVLGDIPIVRFHPKCLALYTLTKRCFDVACSAMILLVLSPLLVLIALAIYLQDRRNPFFAHERTGLLGVPFRMFKFRTMHCGADPYACTPACSSDARITRIGRLLRKSSLDELPQLINVLKGEMSLVGPRPEMPFITASYTNEQRLRLRVKPGITGLWQISVDRHQAIHDNLEYDFYYIRNCSFFLDLTILLETVAFLFRGV</sequence>
<feature type="domain" description="Bacterial sugar transferase" evidence="8">
    <location>
        <begin position="288"/>
        <end position="464"/>
    </location>
</feature>